<evidence type="ECO:0000256" key="3">
    <source>
        <dbReference type="ARBA" id="ARBA00038157"/>
    </source>
</evidence>
<evidence type="ECO:0000313" key="5">
    <source>
        <dbReference type="EMBL" id="GFF33428.1"/>
    </source>
</evidence>
<feature type="domain" description="NADP-dependent oxidoreductase" evidence="4">
    <location>
        <begin position="70"/>
        <end position="380"/>
    </location>
</feature>
<dbReference type="CDD" id="cd19079">
    <property type="entry name" value="AKR_EcYajO-like"/>
    <property type="match status" value="1"/>
</dbReference>
<dbReference type="EMBL" id="BLKC01000021">
    <property type="protein sequence ID" value="GFF33428.1"/>
    <property type="molecule type" value="Genomic_DNA"/>
</dbReference>
<comment type="similarity">
    <text evidence="3">Belongs to the aldo/keto reductase family. Aldo/keto reductase 2 subfamily.</text>
</comment>
<keyword evidence="1" id="KW-0521">NADP</keyword>
<proteinExistence type="inferred from homology"/>
<name>A0A8H3NK15_9EURO</name>
<dbReference type="InterPro" id="IPR036812">
    <property type="entry name" value="NAD(P)_OxRdtase_dom_sf"/>
</dbReference>
<dbReference type="PANTHER" id="PTHR43364">
    <property type="entry name" value="NADH-SPECIFIC METHYLGLYOXAL REDUCTASE-RELATED"/>
    <property type="match status" value="1"/>
</dbReference>
<dbReference type="GO" id="GO:0016491">
    <property type="term" value="F:oxidoreductase activity"/>
    <property type="evidence" value="ECO:0007669"/>
    <property type="project" value="UniProtKB-KW"/>
</dbReference>
<dbReference type="FunFam" id="3.20.20.100:FF:000004">
    <property type="entry name" value="Oxidoreductase, aldo/keto reductase"/>
    <property type="match status" value="1"/>
</dbReference>
<evidence type="ECO:0000256" key="1">
    <source>
        <dbReference type="ARBA" id="ARBA00022857"/>
    </source>
</evidence>
<protein>
    <submittedName>
        <fullName evidence="5">Putative aryl-alcohol dehydrogenase C977.14c</fullName>
    </submittedName>
</protein>
<dbReference type="AlphaFoldDB" id="A0A8H3NK15"/>
<reference evidence="5 6" key="1">
    <citation type="submission" date="2020-01" db="EMBL/GenBank/DDBJ databases">
        <title>Draft genome sequence of Aspergillus udagawae IFM 46972.</title>
        <authorList>
            <person name="Takahashi H."/>
            <person name="Yaguchi T."/>
        </authorList>
    </citation>
    <scope>NUCLEOTIDE SEQUENCE [LARGE SCALE GENOMIC DNA]</scope>
    <source>
        <strain evidence="5 6">IFM 46972</strain>
    </source>
</reference>
<dbReference type="PANTHER" id="PTHR43364:SF9">
    <property type="entry name" value="OXIDOREDUCTASE"/>
    <property type="match status" value="1"/>
</dbReference>
<dbReference type="Proteomes" id="UP000465221">
    <property type="component" value="Unassembled WGS sequence"/>
</dbReference>
<sequence>MSLRNIGHQLRPNFPCDCFKKTPAKADISTEEEDVKMAAELPPLLKASLKQTKVTYRQLGKSGLRVSVPILGGMSIGSPEWGSWILDEEKALPLLKAAYDRGLTTWDTANNYSNGKSEEIIGKAIEYYNLPRHKILILTKCWSPVSEHDNKYVVPFADHMRQDKEYVNQFGLSRQAIFNAVNASLKRLGTDYIDLFQIHRFDPFTPIEETMEALHDLVRSGKVRYIGASSMRTYQFIMMQHCAEKHGWTKFVSMQNQYSLLYREEEREMNRFCNETGVGLIPWGPLDGGKLARPLSQVRGTTRSENNDPNAVTQADEVIISRVEELAKQKGWTMGQVALAWVNQRVASPIVGFSSVERIDETIQVKDKSLTADEERYLEEPYTPKPICGHD</sequence>
<dbReference type="InterPro" id="IPR023210">
    <property type="entry name" value="NADP_OxRdtase_dom"/>
</dbReference>
<dbReference type="Pfam" id="PF00248">
    <property type="entry name" value="Aldo_ket_red"/>
    <property type="match status" value="1"/>
</dbReference>
<dbReference type="SUPFAM" id="SSF51430">
    <property type="entry name" value="NAD(P)-linked oxidoreductase"/>
    <property type="match status" value="1"/>
</dbReference>
<comment type="caution">
    <text evidence="5">The sequence shown here is derived from an EMBL/GenBank/DDBJ whole genome shotgun (WGS) entry which is preliminary data.</text>
</comment>
<evidence type="ECO:0000313" key="6">
    <source>
        <dbReference type="Proteomes" id="UP000465221"/>
    </source>
</evidence>
<evidence type="ECO:0000259" key="4">
    <source>
        <dbReference type="Pfam" id="PF00248"/>
    </source>
</evidence>
<gene>
    <name evidence="5" type="ORF">IFM46972_03889</name>
</gene>
<dbReference type="GO" id="GO:0005829">
    <property type="term" value="C:cytosol"/>
    <property type="evidence" value="ECO:0007669"/>
    <property type="project" value="UniProtKB-ARBA"/>
</dbReference>
<organism evidence="5 6">
    <name type="scientific">Aspergillus udagawae</name>
    <dbReference type="NCBI Taxonomy" id="91492"/>
    <lineage>
        <taxon>Eukaryota</taxon>
        <taxon>Fungi</taxon>
        <taxon>Dikarya</taxon>
        <taxon>Ascomycota</taxon>
        <taxon>Pezizomycotina</taxon>
        <taxon>Eurotiomycetes</taxon>
        <taxon>Eurotiomycetidae</taxon>
        <taxon>Eurotiales</taxon>
        <taxon>Aspergillaceae</taxon>
        <taxon>Aspergillus</taxon>
        <taxon>Aspergillus subgen. Fumigati</taxon>
    </lineage>
</organism>
<accession>A0A8H3NK15</accession>
<dbReference type="Gene3D" id="3.20.20.100">
    <property type="entry name" value="NADP-dependent oxidoreductase domain"/>
    <property type="match status" value="1"/>
</dbReference>
<dbReference type="InterPro" id="IPR050523">
    <property type="entry name" value="AKR_Detox_Biosynth"/>
</dbReference>
<keyword evidence="2" id="KW-0560">Oxidoreductase</keyword>
<evidence type="ECO:0000256" key="2">
    <source>
        <dbReference type="ARBA" id="ARBA00023002"/>
    </source>
</evidence>